<evidence type="ECO:0000256" key="3">
    <source>
        <dbReference type="ARBA" id="ARBA00022989"/>
    </source>
</evidence>
<feature type="transmembrane region" description="Helical" evidence="5">
    <location>
        <begin position="168"/>
        <end position="189"/>
    </location>
</feature>
<sequence>METNEHVKSFTPEDEDDHSWRGMGFGSRVKYVFRNITVEPLLAFFQVSSVLSSLTTQNLNLQKACRVNLKMDDDVCHGLENKNTSFYADQEVQVQQLVADMLIWQTMIQSSIPCILVIFIGSWSDRNRKRKPCMLVPVIGEIVRNIGLLLCVFYFNELRMEVAGLVESIPTSMAGGLTVLYLAAFSYMGDISSLKNRTLRVGLMNLFFGVAWPVGAALSGVLYQKLGFFGVYYISTALYVIAFIYGSVNIKENPGLLELKEPTQPSKSCMYLVVDFFNLKHMKEAIQTTFKKGPRRRWTKIVMLMFTIVVIQGPSHGENGIAYFYTRVRFNWNELDYSLFSTFLFMTNIVGVGFSIGVLSHLLKLDDALIGVIACLSKVFAGLVFAFAPSEFYFYIGAVVDVMSGTTYIVMRSILSKIVPHAELGQVSAIIAVVETIVPVVYKPLYSAIYRATLTTFPGTYYVTSSIMLTPAIFVYWWMYHINNQDNKKTRTVEEIKSNDNLAFENN</sequence>
<dbReference type="PANTHER" id="PTHR23507:SF1">
    <property type="entry name" value="FI18259P1-RELATED"/>
    <property type="match status" value="1"/>
</dbReference>
<feature type="transmembrane region" description="Helical" evidence="5">
    <location>
        <begin position="301"/>
        <end position="317"/>
    </location>
</feature>
<feature type="transmembrane region" description="Helical" evidence="5">
    <location>
        <begin position="462"/>
        <end position="480"/>
    </location>
</feature>
<keyword evidence="4 5" id="KW-0472">Membrane</keyword>
<accession>A0A8R2NLI3</accession>
<dbReference type="GO" id="GO:0016020">
    <property type="term" value="C:membrane"/>
    <property type="evidence" value="ECO:0007669"/>
    <property type="project" value="UniProtKB-SubCell"/>
</dbReference>
<dbReference type="AlphaFoldDB" id="A0A8R2NLI3"/>
<protein>
    <recommendedName>
        <fullName evidence="8">Solute carrier family 46 member 3</fullName>
    </recommendedName>
</protein>
<keyword evidence="2 5" id="KW-0812">Transmembrane</keyword>
<feature type="transmembrane region" description="Helical" evidence="5">
    <location>
        <begin position="102"/>
        <end position="123"/>
    </location>
</feature>
<dbReference type="InterPro" id="IPR011701">
    <property type="entry name" value="MFS"/>
</dbReference>
<reference evidence="7" key="1">
    <citation type="submission" date="2010-06" db="EMBL/GenBank/DDBJ databases">
        <authorList>
            <person name="Jiang H."/>
            <person name="Abraham K."/>
            <person name="Ali S."/>
            <person name="Alsbrooks S.L."/>
            <person name="Anim B.N."/>
            <person name="Anosike U.S."/>
            <person name="Attaway T."/>
            <person name="Bandaranaike D.P."/>
            <person name="Battles P.K."/>
            <person name="Bell S.N."/>
            <person name="Bell A.V."/>
            <person name="Beltran B."/>
            <person name="Bickham C."/>
            <person name="Bustamante Y."/>
            <person name="Caleb T."/>
            <person name="Canada A."/>
            <person name="Cardenas V."/>
            <person name="Carter K."/>
            <person name="Chacko J."/>
            <person name="Chandrabose M.N."/>
            <person name="Chavez D."/>
            <person name="Chavez A."/>
            <person name="Chen L."/>
            <person name="Chu H.-S."/>
            <person name="Claassen K.J."/>
            <person name="Cockrell R."/>
            <person name="Collins M."/>
            <person name="Cooper J.A."/>
            <person name="Cree A."/>
            <person name="Curry S.M."/>
            <person name="Da Y."/>
            <person name="Dao M.D."/>
            <person name="Das B."/>
            <person name="Davila M.-L."/>
            <person name="Davy-Carroll L."/>
            <person name="Denson S."/>
            <person name="Dinh H."/>
            <person name="Ebong V.E."/>
            <person name="Edwards J.R."/>
            <person name="Egan A."/>
            <person name="El-Daye J."/>
            <person name="Escobedo L."/>
            <person name="Fernandez S."/>
            <person name="Fernando P.R."/>
            <person name="Flagg N."/>
            <person name="Forbes L.D."/>
            <person name="Fowler R.G."/>
            <person name="Fu Q."/>
            <person name="Gabisi R.A."/>
            <person name="Ganer J."/>
            <person name="Garbino Pronczuk A."/>
            <person name="Garcia R.M."/>
            <person name="Garner T."/>
            <person name="Garrett T.E."/>
            <person name="Gonzalez D.A."/>
            <person name="Hamid H."/>
            <person name="Hawkins E.S."/>
            <person name="Hirani K."/>
            <person name="Hogues M.E."/>
            <person name="Hollins B."/>
            <person name="Hsiao C.-H."/>
            <person name="Jabil R."/>
            <person name="James M.L."/>
            <person name="Jhangiani S.N."/>
            <person name="Johnson B."/>
            <person name="Johnson Q."/>
            <person name="Joshi V."/>
            <person name="Kalu J.B."/>
            <person name="Kam C."/>
            <person name="Kashfia A."/>
            <person name="Keebler J."/>
            <person name="Kisamo H."/>
            <person name="Kovar C.L."/>
            <person name="Lago L.A."/>
            <person name="Lai C.-Y."/>
            <person name="Laidlaw J."/>
            <person name="Lara F."/>
            <person name="Le T.-K."/>
            <person name="Lee S.L."/>
            <person name="Legall F.H."/>
            <person name="Lemon S.J."/>
            <person name="Lewis L.R."/>
            <person name="Li B."/>
            <person name="Liu Y."/>
            <person name="Liu Y.-S."/>
            <person name="Lopez J."/>
            <person name="Lozado R.J."/>
            <person name="Lu J."/>
            <person name="Madu R.C."/>
            <person name="Maheshwari M."/>
            <person name="Maheshwari R."/>
            <person name="Malloy K."/>
            <person name="Martinez E."/>
            <person name="Mathew T."/>
            <person name="Mercado I.C."/>
            <person name="Mercado C."/>
            <person name="Meyer B."/>
            <person name="Montgomery K."/>
            <person name="Morgan M.B."/>
            <person name="Munidasa M."/>
            <person name="Nazareth L.V."/>
            <person name="Nelson J."/>
            <person name="Ng B.M."/>
            <person name="Nguyen N.B."/>
            <person name="Nguyen P.Q."/>
            <person name="Nguyen T."/>
            <person name="Obregon M."/>
            <person name="Okwuonu G.O."/>
            <person name="Onwere C.G."/>
            <person name="Orozco G."/>
            <person name="Parra A."/>
            <person name="Patel S."/>
            <person name="Patil S."/>
            <person name="Perez A."/>
            <person name="Perez Y."/>
            <person name="Pham C."/>
            <person name="Primus E.L."/>
            <person name="Pu L.-L."/>
            <person name="Puazo M."/>
            <person name="Qin X."/>
            <person name="Quiroz J.B."/>
            <person name="Reese J."/>
            <person name="Richards S."/>
            <person name="Rives C.M."/>
            <person name="Robberts R."/>
            <person name="Ruiz S.J."/>
            <person name="Ruiz M.J."/>
            <person name="Santibanez J."/>
            <person name="Schneider B.W."/>
            <person name="Sisson I."/>
            <person name="Smith M."/>
            <person name="Sodergren E."/>
            <person name="Song X.-Z."/>
            <person name="Song B.B."/>
            <person name="Summersgill H."/>
            <person name="Thelus R."/>
            <person name="Thornton R.D."/>
            <person name="Trejos Z.Y."/>
            <person name="Usmani K."/>
            <person name="Vattathil S."/>
            <person name="Villasana D."/>
            <person name="Walker D.L."/>
            <person name="Wang S."/>
            <person name="Wang K."/>
            <person name="White C.S."/>
            <person name="Williams A.C."/>
            <person name="Williamson J."/>
            <person name="Wilson K."/>
            <person name="Woghiren I.O."/>
            <person name="Woodworth J.R."/>
            <person name="Worley K.C."/>
            <person name="Wright R.A."/>
            <person name="Wu W."/>
            <person name="Young L."/>
            <person name="Zhang L."/>
            <person name="Zhang J."/>
            <person name="Zhu Y."/>
            <person name="Muzny D.M."/>
            <person name="Weinstock G."/>
            <person name="Gibbs R.A."/>
        </authorList>
    </citation>
    <scope>NUCLEOTIDE SEQUENCE [LARGE SCALE GENOMIC DNA]</scope>
    <source>
        <strain evidence="7">LSR1</strain>
    </source>
</reference>
<evidence type="ECO:0000313" key="7">
    <source>
        <dbReference type="Proteomes" id="UP000007819"/>
    </source>
</evidence>
<evidence type="ECO:0000256" key="5">
    <source>
        <dbReference type="SAM" id="Phobius"/>
    </source>
</evidence>
<evidence type="ECO:0000256" key="4">
    <source>
        <dbReference type="ARBA" id="ARBA00023136"/>
    </source>
</evidence>
<dbReference type="OMA" id="RARIWHS"/>
<evidence type="ECO:0000256" key="1">
    <source>
        <dbReference type="ARBA" id="ARBA00004141"/>
    </source>
</evidence>
<organism evidence="6 7">
    <name type="scientific">Acyrthosiphon pisum</name>
    <name type="common">Pea aphid</name>
    <dbReference type="NCBI Taxonomy" id="7029"/>
    <lineage>
        <taxon>Eukaryota</taxon>
        <taxon>Metazoa</taxon>
        <taxon>Ecdysozoa</taxon>
        <taxon>Arthropoda</taxon>
        <taxon>Hexapoda</taxon>
        <taxon>Insecta</taxon>
        <taxon>Pterygota</taxon>
        <taxon>Neoptera</taxon>
        <taxon>Paraneoptera</taxon>
        <taxon>Hemiptera</taxon>
        <taxon>Sternorrhyncha</taxon>
        <taxon>Aphidomorpha</taxon>
        <taxon>Aphidoidea</taxon>
        <taxon>Aphididae</taxon>
        <taxon>Macrosiphini</taxon>
        <taxon>Acyrthosiphon</taxon>
    </lineage>
</organism>
<dbReference type="SUPFAM" id="SSF103473">
    <property type="entry name" value="MFS general substrate transporter"/>
    <property type="match status" value="1"/>
</dbReference>
<feature type="transmembrane region" description="Helical" evidence="5">
    <location>
        <begin position="135"/>
        <end position="156"/>
    </location>
</feature>
<dbReference type="PANTHER" id="PTHR23507">
    <property type="entry name" value="ZGC:174356"/>
    <property type="match status" value="1"/>
</dbReference>
<dbReference type="GO" id="GO:0022857">
    <property type="term" value="F:transmembrane transporter activity"/>
    <property type="evidence" value="ECO:0007669"/>
    <property type="project" value="InterPro"/>
</dbReference>
<name>A0A8R2NLI3_ACYPI</name>
<evidence type="ECO:0000313" key="6">
    <source>
        <dbReference type="EnsemblMetazoa" id="XP_029342360.1"/>
    </source>
</evidence>
<feature type="transmembrane region" description="Helical" evidence="5">
    <location>
        <begin position="337"/>
        <end position="356"/>
    </location>
</feature>
<reference evidence="6" key="2">
    <citation type="submission" date="2022-06" db="UniProtKB">
        <authorList>
            <consortium name="EnsemblMetazoa"/>
        </authorList>
    </citation>
    <scope>IDENTIFICATION</scope>
</reference>
<feature type="transmembrane region" description="Helical" evidence="5">
    <location>
        <begin position="368"/>
        <end position="386"/>
    </location>
</feature>
<keyword evidence="3 5" id="KW-1133">Transmembrane helix</keyword>
<dbReference type="GeneID" id="100163328"/>
<dbReference type="RefSeq" id="XP_001943373.1">
    <property type="nucleotide sequence ID" value="XM_001943338.4"/>
</dbReference>
<evidence type="ECO:0008006" key="8">
    <source>
        <dbReference type="Google" id="ProtNLM"/>
    </source>
</evidence>
<dbReference type="Proteomes" id="UP000007819">
    <property type="component" value="Chromosome A1"/>
</dbReference>
<feature type="transmembrane region" description="Helical" evidence="5">
    <location>
        <begin position="392"/>
        <end position="411"/>
    </location>
</feature>
<proteinExistence type="predicted"/>
<feature type="transmembrane region" description="Helical" evidence="5">
    <location>
        <begin position="201"/>
        <end position="223"/>
    </location>
</feature>
<dbReference type="EnsemblMetazoa" id="XM_029486500.1">
    <property type="protein sequence ID" value="XP_029342360.1"/>
    <property type="gene ID" value="LOC100163328"/>
</dbReference>
<dbReference type="Pfam" id="PF07690">
    <property type="entry name" value="MFS_1"/>
    <property type="match status" value="1"/>
</dbReference>
<feature type="transmembrane region" description="Helical" evidence="5">
    <location>
        <begin position="423"/>
        <end position="442"/>
    </location>
</feature>
<evidence type="ECO:0000256" key="2">
    <source>
        <dbReference type="ARBA" id="ARBA00022692"/>
    </source>
</evidence>
<dbReference type="EnsemblMetazoa" id="XM_001943338.5">
    <property type="protein sequence ID" value="XP_001943373.1"/>
    <property type="gene ID" value="LOC100163328"/>
</dbReference>
<keyword evidence="7" id="KW-1185">Reference proteome</keyword>
<dbReference type="OrthoDB" id="3026777at2759"/>
<dbReference type="KEGG" id="api:100163328"/>
<dbReference type="EnsemblMetazoa" id="XM_029486499.1">
    <property type="protein sequence ID" value="XP_029342359.1"/>
    <property type="gene ID" value="LOC100163328"/>
</dbReference>
<dbReference type="InterPro" id="IPR036259">
    <property type="entry name" value="MFS_trans_sf"/>
</dbReference>
<comment type="subcellular location">
    <subcellularLocation>
        <location evidence="1">Membrane</location>
        <topology evidence="1">Multi-pass membrane protein</topology>
    </subcellularLocation>
</comment>
<feature type="transmembrane region" description="Helical" evidence="5">
    <location>
        <begin position="229"/>
        <end position="248"/>
    </location>
</feature>
<dbReference type="Gene3D" id="1.20.1250.20">
    <property type="entry name" value="MFS general substrate transporter like domains"/>
    <property type="match status" value="1"/>
</dbReference>